<feature type="domain" description="Outer membrane protein beta-barrel" evidence="2">
    <location>
        <begin position="26"/>
        <end position="198"/>
    </location>
</feature>
<dbReference type="Pfam" id="PF13568">
    <property type="entry name" value="OMP_b-brl_2"/>
    <property type="match status" value="1"/>
</dbReference>
<organism evidence="3">
    <name type="scientific">uncultured Cytophagales bacterium</name>
    <dbReference type="NCBI Taxonomy" id="158755"/>
    <lineage>
        <taxon>Bacteria</taxon>
        <taxon>Pseudomonadati</taxon>
        <taxon>Bacteroidota</taxon>
        <taxon>Sphingobacteriia</taxon>
        <taxon>Sphingobacteriales</taxon>
        <taxon>environmental samples</taxon>
    </lineage>
</organism>
<feature type="chain" id="PRO_5026731391" description="Outer membrane protein beta-barrel domain-containing protein" evidence="1">
    <location>
        <begin position="21"/>
        <end position="227"/>
    </location>
</feature>
<keyword evidence="1" id="KW-0732">Signal</keyword>
<protein>
    <recommendedName>
        <fullName evidence="2">Outer membrane protein beta-barrel domain-containing protein</fullName>
    </recommendedName>
</protein>
<evidence type="ECO:0000313" key="3">
    <source>
        <dbReference type="EMBL" id="CAA9298626.1"/>
    </source>
</evidence>
<evidence type="ECO:0000256" key="1">
    <source>
        <dbReference type="SAM" id="SignalP"/>
    </source>
</evidence>
<dbReference type="AlphaFoldDB" id="A0A6J4K8F8"/>
<evidence type="ECO:0000259" key="2">
    <source>
        <dbReference type="Pfam" id="PF13568"/>
    </source>
</evidence>
<gene>
    <name evidence="3" type="ORF">AVDCRST_MAG56-5225</name>
</gene>
<proteinExistence type="predicted"/>
<feature type="signal peptide" evidence="1">
    <location>
        <begin position="1"/>
        <end position="20"/>
    </location>
</feature>
<reference evidence="3" key="1">
    <citation type="submission" date="2020-02" db="EMBL/GenBank/DDBJ databases">
        <authorList>
            <person name="Meier V. D."/>
        </authorList>
    </citation>
    <scope>NUCLEOTIDE SEQUENCE</scope>
    <source>
        <strain evidence="3">AVDCRST_MAG56</strain>
    </source>
</reference>
<accession>A0A6J4K8F8</accession>
<name>A0A6J4K8F8_9SPHI</name>
<dbReference type="EMBL" id="CADCTQ010000433">
    <property type="protein sequence ID" value="CAA9298626.1"/>
    <property type="molecule type" value="Genomic_DNA"/>
</dbReference>
<dbReference type="InterPro" id="IPR025665">
    <property type="entry name" value="Beta-barrel_OMP_2"/>
</dbReference>
<sequence length="227" mass="24165">MKKRFLSFGLLALTSVLAQAQVTLITRAGVSLATIQATSAGPDRQYAAGWVGGAGLNLPLRKSQFVSLQPEVLFAQKGFRMNGDRHVHNYLEVPLLLKVSLKREGLQTYLTAGPTAGFLLGGVYPPAGGAPGQVRPDDLALRMGDVLDGLPPWSSYAPATALNRLELGFQVGLGTGLALGRGTALAELRYGHGLTPFFRTEGPETANRFTNRAFSLTLGYALPLGRM</sequence>